<name>A0A564YUG0_HYMDI</name>
<organism evidence="1 2">
    <name type="scientific">Hymenolepis diminuta</name>
    <name type="common">Rat tapeworm</name>
    <dbReference type="NCBI Taxonomy" id="6216"/>
    <lineage>
        <taxon>Eukaryota</taxon>
        <taxon>Metazoa</taxon>
        <taxon>Spiralia</taxon>
        <taxon>Lophotrochozoa</taxon>
        <taxon>Platyhelminthes</taxon>
        <taxon>Cestoda</taxon>
        <taxon>Eucestoda</taxon>
        <taxon>Cyclophyllidea</taxon>
        <taxon>Hymenolepididae</taxon>
        <taxon>Hymenolepis</taxon>
    </lineage>
</organism>
<gene>
    <name evidence="1" type="ORF">WMSIL1_LOCUS9338</name>
</gene>
<dbReference type="EMBL" id="CABIJS010000356">
    <property type="protein sequence ID" value="VUZ50328.1"/>
    <property type="molecule type" value="Genomic_DNA"/>
</dbReference>
<evidence type="ECO:0000313" key="1">
    <source>
        <dbReference type="EMBL" id="VUZ50328.1"/>
    </source>
</evidence>
<protein>
    <submittedName>
        <fullName evidence="1">Uncharacterized protein</fullName>
    </submittedName>
</protein>
<dbReference type="AlphaFoldDB" id="A0A564YUG0"/>
<keyword evidence="2" id="KW-1185">Reference proteome</keyword>
<reference evidence="1 2" key="1">
    <citation type="submission" date="2019-07" db="EMBL/GenBank/DDBJ databases">
        <authorList>
            <person name="Jastrzebski P J."/>
            <person name="Paukszto L."/>
            <person name="Jastrzebski P J."/>
        </authorList>
    </citation>
    <scope>NUCLEOTIDE SEQUENCE [LARGE SCALE GENOMIC DNA]</scope>
    <source>
        <strain evidence="1 2">WMS-il1</strain>
    </source>
</reference>
<sequence>MSHSHFPSIISCLDEQLANNMKKQLLLSQGKQTVEDILKTMQFRCRTTPHAGAPW</sequence>
<dbReference type="Proteomes" id="UP000321570">
    <property type="component" value="Unassembled WGS sequence"/>
</dbReference>
<evidence type="ECO:0000313" key="2">
    <source>
        <dbReference type="Proteomes" id="UP000321570"/>
    </source>
</evidence>
<proteinExistence type="predicted"/>
<accession>A0A564YUG0</accession>